<dbReference type="RefSeq" id="WP_042621173.1">
    <property type="nucleotide sequence ID" value="NZ_CP007790.1"/>
</dbReference>
<reference evidence="2 3" key="1">
    <citation type="submission" date="2014-05" db="EMBL/GenBank/DDBJ databases">
        <title>Complete genome sequence of Corynebacterium marinum DSM 44953.</title>
        <authorList>
            <person name="Schaffert L."/>
            <person name="Albersmeier A."/>
            <person name="Kalinowski J."/>
            <person name="Ruckert C."/>
        </authorList>
    </citation>
    <scope>NUCLEOTIDE SEQUENCE [LARGE SCALE GENOMIC DNA]</scope>
    <source>
        <strain evidence="2 3">DSM 44953</strain>
    </source>
</reference>
<accession>A0A0B6TUY5</accession>
<feature type="transmembrane region" description="Helical" evidence="1">
    <location>
        <begin position="12"/>
        <end position="30"/>
    </location>
</feature>
<feature type="transmembrane region" description="Helical" evidence="1">
    <location>
        <begin position="74"/>
        <end position="98"/>
    </location>
</feature>
<dbReference type="AlphaFoldDB" id="A0A0B6TUY5"/>
<keyword evidence="3" id="KW-1185">Reference proteome</keyword>
<dbReference type="STRING" id="1224162.B840_04710"/>
<keyword evidence="1" id="KW-1133">Transmembrane helix</keyword>
<feature type="transmembrane region" description="Helical" evidence="1">
    <location>
        <begin position="158"/>
        <end position="177"/>
    </location>
</feature>
<organism evidence="2 3">
    <name type="scientific">Corynebacterium marinum DSM 44953</name>
    <dbReference type="NCBI Taxonomy" id="1224162"/>
    <lineage>
        <taxon>Bacteria</taxon>
        <taxon>Bacillati</taxon>
        <taxon>Actinomycetota</taxon>
        <taxon>Actinomycetes</taxon>
        <taxon>Mycobacteriales</taxon>
        <taxon>Corynebacteriaceae</taxon>
        <taxon>Corynebacterium</taxon>
    </lineage>
</organism>
<dbReference type="Gene3D" id="1.10.1760.20">
    <property type="match status" value="1"/>
</dbReference>
<dbReference type="OrthoDB" id="4427442at2"/>
<evidence type="ECO:0000256" key="1">
    <source>
        <dbReference type="SAM" id="Phobius"/>
    </source>
</evidence>
<feature type="transmembrane region" description="Helical" evidence="1">
    <location>
        <begin position="45"/>
        <end position="67"/>
    </location>
</feature>
<dbReference type="KEGG" id="cmq:B840_04710"/>
<evidence type="ECO:0000313" key="2">
    <source>
        <dbReference type="EMBL" id="AJK68561.1"/>
    </source>
</evidence>
<dbReference type="EMBL" id="CP007790">
    <property type="protein sequence ID" value="AJK68561.1"/>
    <property type="molecule type" value="Genomic_DNA"/>
</dbReference>
<keyword evidence="1" id="KW-0472">Membrane</keyword>
<keyword evidence="1" id="KW-0812">Transmembrane</keyword>
<protein>
    <submittedName>
        <fullName evidence="2">ABC superfamily ATP binding cassette transporter, permease protein</fullName>
    </submittedName>
</protein>
<feature type="transmembrane region" description="Helical" evidence="1">
    <location>
        <begin position="133"/>
        <end position="152"/>
    </location>
</feature>
<proteinExistence type="predicted"/>
<dbReference type="Proteomes" id="UP000031928">
    <property type="component" value="Chromosome"/>
</dbReference>
<evidence type="ECO:0000313" key="3">
    <source>
        <dbReference type="Proteomes" id="UP000031928"/>
    </source>
</evidence>
<name>A0A0B6TUY5_9CORY</name>
<feature type="transmembrane region" description="Helical" evidence="1">
    <location>
        <begin position="104"/>
        <end position="126"/>
    </location>
</feature>
<gene>
    <name evidence="2" type="ORF">B840_04710</name>
</gene>
<dbReference type="HOGENOM" id="CLU_091606_1_0_11"/>
<sequence>MSQIHLTPARRGLAVAGAALVAATWLYLVIARPSDWDSVGGSTQALITLAGYVGGAALLLAATLPALPARTIAVIPVALVLNIVIGQVVGAVGLPLYLDSVGTVLVAALAGPVAGLATGTLSSVVWGLLNPAALPFAAVAGATGWLAGWFIRAGAFRTIWRLVVSGLLLGLICGALAAPVAAFVYGGTAGVGTGAIVSLFRELGNSFIGSVTMQSFISDPLDKLAVLAIVFAAVKALPKRTLRSLRPGGEEQAAGAPEERAVGVRP</sequence>